<comment type="caution">
    <text evidence="1">The sequence shown here is derived from an EMBL/GenBank/DDBJ whole genome shotgun (WGS) entry which is preliminary data.</text>
</comment>
<name>A0A8X7BF46_TRICX</name>
<evidence type="ECO:0000313" key="1">
    <source>
        <dbReference type="EMBL" id="GFY28309.1"/>
    </source>
</evidence>
<proteinExistence type="predicted"/>
<evidence type="ECO:0000313" key="2">
    <source>
        <dbReference type="Proteomes" id="UP000887159"/>
    </source>
</evidence>
<dbReference type="AlphaFoldDB" id="A0A8X7BF46"/>
<gene>
    <name evidence="1" type="primary">tc3a_455</name>
    <name evidence="1" type="ORF">TNCV_4396411</name>
</gene>
<keyword evidence="2" id="KW-1185">Reference proteome</keyword>
<protein>
    <submittedName>
        <fullName evidence="1">Transposable element Tc3 transposase</fullName>
    </submittedName>
</protein>
<organism evidence="1 2">
    <name type="scientific">Trichonephila clavipes</name>
    <name type="common">Golden silk orbweaver</name>
    <name type="synonym">Nephila clavipes</name>
    <dbReference type="NCBI Taxonomy" id="2585209"/>
    <lineage>
        <taxon>Eukaryota</taxon>
        <taxon>Metazoa</taxon>
        <taxon>Ecdysozoa</taxon>
        <taxon>Arthropoda</taxon>
        <taxon>Chelicerata</taxon>
        <taxon>Arachnida</taxon>
        <taxon>Araneae</taxon>
        <taxon>Araneomorphae</taxon>
        <taxon>Entelegynae</taxon>
        <taxon>Araneoidea</taxon>
        <taxon>Nephilidae</taxon>
        <taxon>Trichonephila</taxon>
    </lineage>
</organism>
<dbReference type="Proteomes" id="UP000887159">
    <property type="component" value="Unassembled WGS sequence"/>
</dbReference>
<dbReference type="EMBL" id="BMAU01021383">
    <property type="protein sequence ID" value="GFY28309.1"/>
    <property type="molecule type" value="Genomic_DNA"/>
</dbReference>
<accession>A0A8X7BF46</accession>
<sequence>MGVFIAFGRPKRQEVAKIGYNFPRCIHYKHNDGIVLWIPSYVNIAGNEIARADAGETTMPATPLTYLELFPKHKAKNKAIRMNPPVHPWHQSKCPCASLVRGSSRRDQTALTRFLSGHLMSLTSVDGIKHFEICIKCSSAQASPGHILPCLGLTR</sequence>
<reference evidence="1" key="1">
    <citation type="submission" date="2020-08" db="EMBL/GenBank/DDBJ databases">
        <title>Multicomponent nature underlies the extraordinary mechanical properties of spider dragline silk.</title>
        <authorList>
            <person name="Kono N."/>
            <person name="Nakamura H."/>
            <person name="Mori M."/>
            <person name="Yoshida Y."/>
            <person name="Ohtoshi R."/>
            <person name="Malay A.D."/>
            <person name="Moran D.A.P."/>
            <person name="Tomita M."/>
            <person name="Numata K."/>
            <person name="Arakawa K."/>
        </authorList>
    </citation>
    <scope>NUCLEOTIDE SEQUENCE</scope>
</reference>